<organism evidence="1">
    <name type="scientific">Desulfacinum infernum</name>
    <dbReference type="NCBI Taxonomy" id="35837"/>
    <lineage>
        <taxon>Bacteria</taxon>
        <taxon>Pseudomonadati</taxon>
        <taxon>Thermodesulfobacteriota</taxon>
        <taxon>Syntrophobacteria</taxon>
        <taxon>Syntrophobacterales</taxon>
        <taxon>Syntrophobacteraceae</taxon>
        <taxon>Desulfacinum</taxon>
    </lineage>
</organism>
<comment type="caution">
    <text evidence="1">The sequence shown here is derived from an EMBL/GenBank/DDBJ whole genome shotgun (WGS) entry which is preliminary data.</text>
</comment>
<sequence>MPRVYQPSAVGDGPKKKPCPDCHFCQQCSESRCHACRGTGPRPPKRSFAEQIALFESLNAGTRLENPARTPRHSETM</sequence>
<protein>
    <submittedName>
        <fullName evidence="1">Uncharacterized protein</fullName>
    </submittedName>
</protein>
<name>A0A832A6H0_9BACT</name>
<gene>
    <name evidence="1" type="ORF">ENS06_16460</name>
</gene>
<reference evidence="1" key="1">
    <citation type="journal article" date="2020" name="mSystems">
        <title>Genome- and Community-Level Interaction Insights into Carbon Utilization and Element Cycling Functions of Hydrothermarchaeota in Hydrothermal Sediment.</title>
        <authorList>
            <person name="Zhou Z."/>
            <person name="Liu Y."/>
            <person name="Xu W."/>
            <person name="Pan J."/>
            <person name="Luo Z.H."/>
            <person name="Li M."/>
        </authorList>
    </citation>
    <scope>NUCLEOTIDE SEQUENCE [LARGE SCALE GENOMIC DNA]</scope>
    <source>
        <strain evidence="1">SpSt-456</strain>
    </source>
</reference>
<accession>A0A832A6H0</accession>
<dbReference type="AlphaFoldDB" id="A0A832A6H0"/>
<proteinExistence type="predicted"/>
<evidence type="ECO:0000313" key="1">
    <source>
        <dbReference type="EMBL" id="HFK98906.1"/>
    </source>
</evidence>
<dbReference type="EMBL" id="DSTK01000044">
    <property type="protein sequence ID" value="HFK98906.1"/>
    <property type="molecule type" value="Genomic_DNA"/>
</dbReference>